<dbReference type="PANTHER" id="PTHR30469">
    <property type="entry name" value="MULTIDRUG RESISTANCE PROTEIN MDTA"/>
    <property type="match status" value="1"/>
</dbReference>
<dbReference type="RefSeq" id="WP_093967972.1">
    <property type="nucleotide sequence ID" value="NZ_FXYE01000002.1"/>
</dbReference>
<dbReference type="Pfam" id="PF25917">
    <property type="entry name" value="BSH_RND"/>
    <property type="match status" value="1"/>
</dbReference>
<name>A0A238KSF5_9RHOB</name>
<feature type="coiled-coil region" evidence="1">
    <location>
        <begin position="112"/>
        <end position="146"/>
    </location>
</feature>
<evidence type="ECO:0000313" key="3">
    <source>
        <dbReference type="EMBL" id="SMX45784.1"/>
    </source>
</evidence>
<evidence type="ECO:0000256" key="1">
    <source>
        <dbReference type="SAM" id="Coils"/>
    </source>
</evidence>
<dbReference type="GO" id="GO:1990281">
    <property type="term" value="C:efflux pump complex"/>
    <property type="evidence" value="ECO:0007669"/>
    <property type="project" value="TreeGrafter"/>
</dbReference>
<organism evidence="3 4">
    <name type="scientific">Actibacterium lipolyticum</name>
    <dbReference type="NCBI Taxonomy" id="1524263"/>
    <lineage>
        <taxon>Bacteria</taxon>
        <taxon>Pseudomonadati</taxon>
        <taxon>Pseudomonadota</taxon>
        <taxon>Alphaproteobacteria</taxon>
        <taxon>Rhodobacterales</taxon>
        <taxon>Roseobacteraceae</taxon>
        <taxon>Actibacterium</taxon>
    </lineage>
</organism>
<dbReference type="Gene3D" id="2.40.50.100">
    <property type="match status" value="1"/>
</dbReference>
<dbReference type="Proteomes" id="UP000202922">
    <property type="component" value="Unassembled WGS sequence"/>
</dbReference>
<keyword evidence="4" id="KW-1185">Reference proteome</keyword>
<evidence type="ECO:0000259" key="2">
    <source>
        <dbReference type="Pfam" id="PF25917"/>
    </source>
</evidence>
<keyword evidence="1" id="KW-0175">Coiled coil</keyword>
<proteinExistence type="predicted"/>
<dbReference type="OrthoDB" id="7626141at2"/>
<protein>
    <submittedName>
        <fullName evidence="3">Multidrug efflux pump subunit AcrA</fullName>
    </submittedName>
</protein>
<gene>
    <name evidence="3" type="primary">acrA</name>
    <name evidence="3" type="ORF">COL8621_02890</name>
</gene>
<sequence>MRFLRRSLVGLFLLALTVGLLAYAGQSIFSAMETRMAKQTQPRAARERVFAANVVSVTLQDVTPVLTAFGEVRSRRTLDVRATAEGTVVELNENFEEGGHVQAGDLLFRVDQADAQAALDVAKADLAEAEAEQRDATRALVLAQDDLTAAEEQARLRVQALTRQQSLKERGFGTDALVEEAELAAASAQQSVVSRRQSLAIAESRVDQASTQLARERINLAEAERGLADTEIFAEFSGTLSDVGIVRGGVVANNEQVAQLIDPDELEVSFRISTPQYSRLLDESGGLLASTVSVVLDAYGADLEASGTITRESAAVAEGQTGRLLFARLTGAKGFRPGDFVTVRVDEPQLSNVAVLPSDAVDAASTVLVIGEDDRLEVATVELLRRQGDDVVVRAADLQGREIVAERSPLLGAGIKVRPIRPEAGNAAPTEPDLVELTPERRAQLIAFIEGNQFMPADAKERVLAQLAQEKVPARTVERIESRMGG</sequence>
<accession>A0A238KSF5</accession>
<dbReference type="GO" id="GO:0015562">
    <property type="term" value="F:efflux transmembrane transporter activity"/>
    <property type="evidence" value="ECO:0007669"/>
    <property type="project" value="TreeGrafter"/>
</dbReference>
<feature type="domain" description="Multidrug resistance protein MdtA-like barrel-sandwich hybrid" evidence="2">
    <location>
        <begin position="76"/>
        <end position="260"/>
    </location>
</feature>
<dbReference type="Gene3D" id="1.10.287.470">
    <property type="entry name" value="Helix hairpin bin"/>
    <property type="match status" value="1"/>
</dbReference>
<dbReference type="AlphaFoldDB" id="A0A238KSF5"/>
<evidence type="ECO:0000313" key="4">
    <source>
        <dbReference type="Proteomes" id="UP000202922"/>
    </source>
</evidence>
<dbReference type="SUPFAM" id="SSF111369">
    <property type="entry name" value="HlyD-like secretion proteins"/>
    <property type="match status" value="1"/>
</dbReference>
<dbReference type="Gene3D" id="2.40.30.170">
    <property type="match status" value="1"/>
</dbReference>
<dbReference type="Gene3D" id="2.40.420.20">
    <property type="match status" value="1"/>
</dbReference>
<feature type="coiled-coil region" evidence="1">
    <location>
        <begin position="199"/>
        <end position="226"/>
    </location>
</feature>
<dbReference type="InterPro" id="IPR058625">
    <property type="entry name" value="MdtA-like_BSH"/>
</dbReference>
<dbReference type="EMBL" id="FXYE01000002">
    <property type="protein sequence ID" value="SMX45784.1"/>
    <property type="molecule type" value="Genomic_DNA"/>
</dbReference>
<reference evidence="4" key="1">
    <citation type="submission" date="2017-05" db="EMBL/GenBank/DDBJ databases">
        <authorList>
            <person name="Rodrigo-Torres L."/>
            <person name="Arahal R. D."/>
            <person name="Lucena T."/>
        </authorList>
    </citation>
    <scope>NUCLEOTIDE SEQUENCE [LARGE SCALE GENOMIC DNA]</scope>
    <source>
        <strain evidence="4">CECT 8621</strain>
    </source>
</reference>